<dbReference type="Proteomes" id="UP000283063">
    <property type="component" value="Chromosome"/>
</dbReference>
<feature type="compositionally biased region" description="Low complexity" evidence="1">
    <location>
        <begin position="110"/>
        <end position="123"/>
    </location>
</feature>
<evidence type="ECO:0000256" key="1">
    <source>
        <dbReference type="SAM" id="MobiDB-lite"/>
    </source>
</evidence>
<organism evidence="2 3">
    <name type="scientific">Parasedimentitalea marina</name>
    <dbReference type="NCBI Taxonomy" id="2483033"/>
    <lineage>
        <taxon>Bacteria</taxon>
        <taxon>Pseudomonadati</taxon>
        <taxon>Pseudomonadota</taxon>
        <taxon>Alphaproteobacteria</taxon>
        <taxon>Rhodobacterales</taxon>
        <taxon>Paracoccaceae</taxon>
        <taxon>Parasedimentitalea</taxon>
    </lineage>
</organism>
<evidence type="ECO:0000313" key="2">
    <source>
        <dbReference type="EMBL" id="AZV77916.1"/>
    </source>
</evidence>
<reference evidence="2 3" key="1">
    <citation type="submission" date="2018-10" db="EMBL/GenBank/DDBJ databases">
        <title>Parasedimentitalea marina sp. nov., a psychrophilic bacterium isolated from deep seawater of the New Britain Trench.</title>
        <authorList>
            <person name="Cao J."/>
        </authorList>
    </citation>
    <scope>NUCLEOTIDE SEQUENCE [LARGE SCALE GENOMIC DNA]</scope>
    <source>
        <strain evidence="2 3">W43</strain>
    </source>
</reference>
<sequence>MPQMSGQQFAAFLREEVAAQNKGLGKLSYEELGRSCGITGRHLRRLANDKDAKGKDANPSVLVIRLVLHTLGYQVDAPEHDVLPHLKSNGGYVEELHGPKRQRVALSLGRRPSQRSARSAAQC</sequence>
<dbReference type="KEGG" id="sedi:EBB79_08420"/>
<gene>
    <name evidence="2" type="ORF">EBB79_08420</name>
</gene>
<dbReference type="EMBL" id="CP033219">
    <property type="protein sequence ID" value="AZV77916.1"/>
    <property type="molecule type" value="Genomic_DNA"/>
</dbReference>
<protein>
    <submittedName>
        <fullName evidence="2">Uncharacterized protein</fullName>
    </submittedName>
</protein>
<feature type="region of interest" description="Disordered" evidence="1">
    <location>
        <begin position="104"/>
        <end position="123"/>
    </location>
</feature>
<evidence type="ECO:0000313" key="3">
    <source>
        <dbReference type="Proteomes" id="UP000283063"/>
    </source>
</evidence>
<name>A0A3T0N1M3_9RHOB</name>
<accession>A0A3T0N1M3</accession>
<keyword evidence="3" id="KW-1185">Reference proteome</keyword>
<dbReference type="AlphaFoldDB" id="A0A3T0N1M3"/>
<proteinExistence type="predicted"/>